<dbReference type="Pfam" id="PF00874">
    <property type="entry name" value="PRD"/>
    <property type="match status" value="2"/>
</dbReference>
<dbReference type="AlphaFoldDB" id="N4WUL0"/>
<evidence type="ECO:0000256" key="5">
    <source>
        <dbReference type="ARBA" id="ARBA00023163"/>
    </source>
</evidence>
<dbReference type="EMBL" id="APML01000007">
    <property type="protein sequence ID" value="ENH98020.1"/>
    <property type="molecule type" value="Genomic_DNA"/>
</dbReference>
<dbReference type="PANTHER" id="PTHR30185:SF13">
    <property type="entry name" value="LICABCH OPERON REGULATOR-RELATED"/>
    <property type="match status" value="1"/>
</dbReference>
<keyword evidence="4" id="KW-0010">Activator</keyword>
<dbReference type="InterPro" id="IPR016152">
    <property type="entry name" value="PTrfase/Anion_transptr"/>
</dbReference>
<dbReference type="PATRIC" id="fig|1308866.3.peg.447"/>
<keyword evidence="1" id="KW-0808">Transferase</keyword>
<dbReference type="Pfam" id="PF05043">
    <property type="entry name" value="Mga"/>
    <property type="match status" value="1"/>
</dbReference>
<dbReference type="Gene3D" id="1.10.1790.10">
    <property type="entry name" value="PRD domain"/>
    <property type="match status" value="2"/>
</dbReference>
<dbReference type="GO" id="GO:0006355">
    <property type="term" value="P:regulation of DNA-templated transcription"/>
    <property type="evidence" value="ECO:0007669"/>
    <property type="project" value="InterPro"/>
</dbReference>
<dbReference type="RefSeq" id="WP_003463763.1">
    <property type="nucleotide sequence ID" value="NZ_APML01000007.1"/>
</dbReference>
<evidence type="ECO:0000259" key="7">
    <source>
        <dbReference type="PROSITE" id="PS51099"/>
    </source>
</evidence>
<evidence type="ECO:0000313" key="9">
    <source>
        <dbReference type="EMBL" id="ENH98020.1"/>
    </source>
</evidence>
<feature type="domain" description="PTS EIIB type-2" evidence="7">
    <location>
        <begin position="406"/>
        <end position="497"/>
    </location>
</feature>
<dbReference type="eggNOG" id="COG1762">
    <property type="taxonomic scope" value="Bacteria"/>
</dbReference>
<dbReference type="GO" id="GO:0008982">
    <property type="term" value="F:protein-N(PI)-phosphohistidine-sugar phosphotransferase activity"/>
    <property type="evidence" value="ECO:0007669"/>
    <property type="project" value="InterPro"/>
</dbReference>
<dbReference type="STRING" id="1308866.J416_02214"/>
<feature type="domain" description="PRD" evidence="8">
    <location>
        <begin position="295"/>
        <end position="402"/>
    </location>
</feature>
<dbReference type="PROSITE" id="PS51372">
    <property type="entry name" value="PRD_2"/>
    <property type="match status" value="2"/>
</dbReference>
<dbReference type="Gene3D" id="3.40.50.2300">
    <property type="match status" value="1"/>
</dbReference>
<keyword evidence="3" id="KW-0805">Transcription regulation</keyword>
<dbReference type="SUPFAM" id="SSF63520">
    <property type="entry name" value="PTS-regulatory domain, PRD"/>
    <property type="match status" value="2"/>
</dbReference>
<dbReference type="SUPFAM" id="SSF55804">
    <property type="entry name" value="Phoshotransferase/anion transport protein"/>
    <property type="match status" value="1"/>
</dbReference>
<dbReference type="InterPro" id="IPR036388">
    <property type="entry name" value="WH-like_DNA-bd_sf"/>
</dbReference>
<dbReference type="InterPro" id="IPR036095">
    <property type="entry name" value="PTS_EIIB-like_sf"/>
</dbReference>
<dbReference type="Gene3D" id="3.40.930.10">
    <property type="entry name" value="Mannitol-specific EII, Chain A"/>
    <property type="match status" value="1"/>
</dbReference>
<keyword evidence="10" id="KW-1185">Reference proteome</keyword>
<dbReference type="CDD" id="cd05568">
    <property type="entry name" value="PTS_IIB_bgl_like"/>
    <property type="match status" value="1"/>
</dbReference>
<dbReference type="Pfam" id="PF08279">
    <property type="entry name" value="HTH_11"/>
    <property type="match status" value="1"/>
</dbReference>
<dbReference type="SUPFAM" id="SSF52794">
    <property type="entry name" value="PTS system IIB component-like"/>
    <property type="match status" value="1"/>
</dbReference>
<comment type="caution">
    <text evidence="9">The sequence shown here is derived from an EMBL/GenBank/DDBJ whole genome shotgun (WGS) entry which is preliminary data.</text>
</comment>
<evidence type="ECO:0000259" key="6">
    <source>
        <dbReference type="PROSITE" id="PS51094"/>
    </source>
</evidence>
<dbReference type="PROSITE" id="PS51094">
    <property type="entry name" value="PTS_EIIA_TYPE_2"/>
    <property type="match status" value="1"/>
</dbReference>
<dbReference type="Gene3D" id="1.10.10.10">
    <property type="entry name" value="Winged helix-like DNA-binding domain superfamily/Winged helix DNA-binding domain"/>
    <property type="match status" value="2"/>
</dbReference>
<name>N4WUL0_9BACI</name>
<organism evidence="9 10">
    <name type="scientific">Gracilibacillus halophilus YIM-C55.5</name>
    <dbReference type="NCBI Taxonomy" id="1308866"/>
    <lineage>
        <taxon>Bacteria</taxon>
        <taxon>Bacillati</taxon>
        <taxon>Bacillota</taxon>
        <taxon>Bacilli</taxon>
        <taxon>Bacillales</taxon>
        <taxon>Bacillaceae</taxon>
        <taxon>Gracilibacillus</taxon>
    </lineage>
</organism>
<evidence type="ECO:0000259" key="8">
    <source>
        <dbReference type="PROSITE" id="PS51372"/>
    </source>
</evidence>
<evidence type="ECO:0000256" key="4">
    <source>
        <dbReference type="ARBA" id="ARBA00023159"/>
    </source>
</evidence>
<evidence type="ECO:0000313" key="10">
    <source>
        <dbReference type="Proteomes" id="UP000012283"/>
    </source>
</evidence>
<dbReference type="InterPro" id="IPR007737">
    <property type="entry name" value="Mga_HTH"/>
</dbReference>
<dbReference type="CDD" id="cd00211">
    <property type="entry name" value="PTS_IIA_fru"/>
    <property type="match status" value="1"/>
</dbReference>
<keyword evidence="5" id="KW-0804">Transcription</keyword>
<dbReference type="InterPro" id="IPR050661">
    <property type="entry name" value="BglG_antiterminators"/>
</dbReference>
<dbReference type="PANTHER" id="PTHR30185">
    <property type="entry name" value="CRYPTIC BETA-GLUCOSIDE BGL OPERON ANTITERMINATOR"/>
    <property type="match status" value="1"/>
</dbReference>
<proteinExistence type="predicted"/>
<dbReference type="OrthoDB" id="3710983at2"/>
<dbReference type="InterPro" id="IPR036634">
    <property type="entry name" value="PRD_sf"/>
</dbReference>
<evidence type="ECO:0000256" key="1">
    <source>
        <dbReference type="ARBA" id="ARBA00022679"/>
    </source>
</evidence>
<dbReference type="eggNOG" id="COG3711">
    <property type="taxonomic scope" value="Bacteria"/>
</dbReference>
<dbReference type="InterPro" id="IPR011608">
    <property type="entry name" value="PRD"/>
</dbReference>
<dbReference type="Proteomes" id="UP000012283">
    <property type="component" value="Unassembled WGS sequence"/>
</dbReference>
<evidence type="ECO:0000256" key="2">
    <source>
        <dbReference type="ARBA" id="ARBA00022737"/>
    </source>
</evidence>
<sequence length="640" mass="73917">MNTRLRHILRELLAETGPVSSRYLAKVNQVTSRTTRSDMKQLNDFLSENGGAIQTVMGKGYQLEITNDHHFRSMLSTIFHQDKLSTNHLPRHPEERIVYIMKRLLLQDDYVKLESIADEIYISKSTIQNDMKEVRKRLQTYQLSLEARPNHGLKVTGDELNIRFCMAEYIFDRKEPIIEVDSEVISSEDMNAISKIVLDQIHKHRMTLSDIAVNNLAIHMLIAYYRVKSGKHVNFYQKDLLELTDQTEYTVAKEMVHEVESTYQITFPTSETAYVAMHLLGTRMITQSSDQVEHMMDPAIVEVIRHALQKVEEKLNLHIAEDQELFMALYLHIKPAIHRFKYGMNIRNPMLEDIKQSYPLAYEAAIVASLAIEKQTSITIDENEMGYVAIHIGSALERRKLVTRSKKCLIVCASGLGTSQLIYYKLQSQFGQSLDIVGATEYYLLHQFDLGEIDFIISSIPIEEKQVPPVIEVNAILTHQDFRKIESHLLQENQEIEQYFDKELTFLRQQLTSMDDVLHFLNEKLEEKKLVDPGFLEAIHEREEVAPTAYGNLVAIPHPITPKTRTTFLTICTLKQPIMWMGKPVQLVCLLCVAKNSREDLQNMYNMLGKVIESRSIVQQMVKATDYADIRKILQQQTWS</sequence>
<accession>N4WUL0</accession>
<dbReference type="InterPro" id="IPR013011">
    <property type="entry name" value="PTS_EIIB_2"/>
</dbReference>
<dbReference type="PROSITE" id="PS51099">
    <property type="entry name" value="PTS_EIIB_TYPE_2"/>
    <property type="match status" value="1"/>
</dbReference>
<gene>
    <name evidence="9" type="ORF">J416_02214</name>
</gene>
<feature type="domain" description="PRD" evidence="8">
    <location>
        <begin position="184"/>
        <end position="289"/>
    </location>
</feature>
<dbReference type="GO" id="GO:0009401">
    <property type="term" value="P:phosphoenolpyruvate-dependent sugar phosphotransferase system"/>
    <property type="evidence" value="ECO:0007669"/>
    <property type="project" value="InterPro"/>
</dbReference>
<reference evidence="9 10" key="1">
    <citation type="submission" date="2013-03" db="EMBL/GenBank/DDBJ databases">
        <title>Draft genome sequence of Gracibacillus halophilus YIM-C55.5, a moderately halophilic and thermophilic organism from the Xiaochaidamu salt lake.</title>
        <authorList>
            <person name="Sugumar T."/>
            <person name="Polireddy D.R."/>
            <person name="Antony A."/>
            <person name="Madhava Y.R."/>
            <person name="Sivakumar N."/>
        </authorList>
    </citation>
    <scope>NUCLEOTIDE SEQUENCE [LARGE SCALE GENOMIC DNA]</scope>
    <source>
        <strain evidence="9 10">YIM-C55.5</strain>
    </source>
</reference>
<feature type="domain" description="PTS EIIA type-2" evidence="6">
    <location>
        <begin position="498"/>
        <end position="637"/>
    </location>
</feature>
<dbReference type="InterPro" id="IPR013196">
    <property type="entry name" value="HTH_11"/>
</dbReference>
<dbReference type="Pfam" id="PF00359">
    <property type="entry name" value="PTS_EIIA_2"/>
    <property type="match status" value="1"/>
</dbReference>
<keyword evidence="2" id="KW-0677">Repeat</keyword>
<dbReference type="InterPro" id="IPR002178">
    <property type="entry name" value="PTS_EIIA_type-2_dom"/>
</dbReference>
<protein>
    <submittedName>
        <fullName evidence="9">BigG family transcription antiterminator</fullName>
    </submittedName>
</protein>
<evidence type="ECO:0000256" key="3">
    <source>
        <dbReference type="ARBA" id="ARBA00023015"/>
    </source>
</evidence>